<reference evidence="2 3" key="1">
    <citation type="journal article" date="2019" name="Commun. Biol.">
        <title>The bagworm genome reveals a unique fibroin gene that provides high tensile strength.</title>
        <authorList>
            <person name="Kono N."/>
            <person name="Nakamura H."/>
            <person name="Ohtoshi R."/>
            <person name="Tomita M."/>
            <person name="Numata K."/>
            <person name="Arakawa K."/>
        </authorList>
    </citation>
    <scope>NUCLEOTIDE SEQUENCE [LARGE SCALE GENOMIC DNA]</scope>
</reference>
<feature type="compositionally biased region" description="Basic and acidic residues" evidence="1">
    <location>
        <begin position="31"/>
        <end position="40"/>
    </location>
</feature>
<feature type="region of interest" description="Disordered" evidence="1">
    <location>
        <begin position="26"/>
        <end position="49"/>
    </location>
</feature>
<evidence type="ECO:0000313" key="2">
    <source>
        <dbReference type="EMBL" id="GBP22191.1"/>
    </source>
</evidence>
<comment type="caution">
    <text evidence="2">The sequence shown here is derived from an EMBL/GenBank/DDBJ whole genome shotgun (WGS) entry which is preliminary data.</text>
</comment>
<proteinExistence type="predicted"/>
<evidence type="ECO:0000313" key="3">
    <source>
        <dbReference type="Proteomes" id="UP000299102"/>
    </source>
</evidence>
<accession>A0A4C1U795</accession>
<dbReference type="EMBL" id="BGZK01000137">
    <property type="protein sequence ID" value="GBP22191.1"/>
    <property type="molecule type" value="Genomic_DNA"/>
</dbReference>
<keyword evidence="3" id="KW-1185">Reference proteome</keyword>
<sequence>MCLRKDFKPSVPDLVIAAARTAFISPSAGKPARDQRRGADDVGAGSSRDARATTDINLFKWAKPCAKVSKNKQFALNRLPHFD</sequence>
<evidence type="ECO:0000256" key="1">
    <source>
        <dbReference type="SAM" id="MobiDB-lite"/>
    </source>
</evidence>
<name>A0A4C1U795_EUMVA</name>
<dbReference type="AlphaFoldDB" id="A0A4C1U795"/>
<dbReference type="Proteomes" id="UP000299102">
    <property type="component" value="Unassembled WGS sequence"/>
</dbReference>
<gene>
    <name evidence="2" type="ORF">EVAR_10701_1</name>
</gene>
<organism evidence="2 3">
    <name type="scientific">Eumeta variegata</name>
    <name type="common">Bagworm moth</name>
    <name type="synonym">Eumeta japonica</name>
    <dbReference type="NCBI Taxonomy" id="151549"/>
    <lineage>
        <taxon>Eukaryota</taxon>
        <taxon>Metazoa</taxon>
        <taxon>Ecdysozoa</taxon>
        <taxon>Arthropoda</taxon>
        <taxon>Hexapoda</taxon>
        <taxon>Insecta</taxon>
        <taxon>Pterygota</taxon>
        <taxon>Neoptera</taxon>
        <taxon>Endopterygota</taxon>
        <taxon>Lepidoptera</taxon>
        <taxon>Glossata</taxon>
        <taxon>Ditrysia</taxon>
        <taxon>Tineoidea</taxon>
        <taxon>Psychidae</taxon>
        <taxon>Oiketicinae</taxon>
        <taxon>Eumeta</taxon>
    </lineage>
</organism>
<protein>
    <submittedName>
        <fullName evidence="2">Uncharacterized protein</fullName>
    </submittedName>
</protein>